<accession>A0A7M7P3S3</accession>
<sequence>MDIETVIQTGTAERLASDMSTAGSLRSTELVAPPMGQPGGQSQVMNVHPASQTSNRSRQGARRERPVGSVQADLHVHVDVPPYQKSCIQQPIGEPPIEARCFPFAGGQVGSGHAGTVDDTDNNKGNNDQLTSLQHDSGSNRDDISFSGLSAPPEILARGGRARRAYAKAAQAGTKKVFRTRLMLVGQERVGKTSLKKTLTGQGFDKNEAITEGVETTNSCEINIEVAKADGKMWSIHKKEDEYSKAIANDIAKRLIVTPPQVIIISIQLLCF</sequence>
<evidence type="ECO:0000256" key="1">
    <source>
        <dbReference type="SAM" id="MobiDB-lite"/>
    </source>
</evidence>
<keyword evidence="3" id="KW-1185">Reference proteome</keyword>
<dbReference type="InParanoid" id="A0A7M7P3S3"/>
<dbReference type="PANTHER" id="PTHR47508">
    <property type="entry name" value="SAM DOMAIN-CONTAINING PROTEIN-RELATED"/>
    <property type="match status" value="1"/>
</dbReference>
<dbReference type="PANTHER" id="PTHR47508:SF4">
    <property type="match status" value="1"/>
</dbReference>
<feature type="compositionally biased region" description="Polar residues" evidence="1">
    <location>
        <begin position="123"/>
        <end position="137"/>
    </location>
</feature>
<dbReference type="AlphaFoldDB" id="A0A7M7P3S3"/>
<dbReference type="RefSeq" id="XP_030845708.1">
    <property type="nucleotide sequence ID" value="XM_030989848.1"/>
</dbReference>
<feature type="compositionally biased region" description="Polar residues" evidence="1">
    <location>
        <begin position="40"/>
        <end position="58"/>
    </location>
</feature>
<dbReference type="Proteomes" id="UP000007110">
    <property type="component" value="Unassembled WGS sequence"/>
</dbReference>
<feature type="region of interest" description="Disordered" evidence="1">
    <location>
        <begin position="111"/>
        <end position="151"/>
    </location>
</feature>
<reference evidence="3" key="1">
    <citation type="submission" date="2015-02" db="EMBL/GenBank/DDBJ databases">
        <title>Genome sequencing for Strongylocentrotus purpuratus.</title>
        <authorList>
            <person name="Murali S."/>
            <person name="Liu Y."/>
            <person name="Vee V."/>
            <person name="English A."/>
            <person name="Wang M."/>
            <person name="Skinner E."/>
            <person name="Han Y."/>
            <person name="Muzny D.M."/>
            <person name="Worley K.C."/>
            <person name="Gibbs R.A."/>
        </authorList>
    </citation>
    <scope>NUCLEOTIDE SEQUENCE</scope>
</reference>
<evidence type="ECO:0000313" key="3">
    <source>
        <dbReference type="Proteomes" id="UP000007110"/>
    </source>
</evidence>
<name>A0A7M7P3S3_STRPU</name>
<proteinExistence type="predicted"/>
<protein>
    <submittedName>
        <fullName evidence="2">Uncharacterized protein</fullName>
    </submittedName>
</protein>
<reference evidence="2" key="2">
    <citation type="submission" date="2021-01" db="UniProtKB">
        <authorList>
            <consortium name="EnsemblMetazoa"/>
        </authorList>
    </citation>
    <scope>IDENTIFICATION</scope>
</reference>
<dbReference type="EnsemblMetazoa" id="XM_030989848">
    <property type="protein sequence ID" value="XP_030845708"/>
    <property type="gene ID" value="LOC105440078"/>
</dbReference>
<organism evidence="2 3">
    <name type="scientific">Strongylocentrotus purpuratus</name>
    <name type="common">Purple sea urchin</name>
    <dbReference type="NCBI Taxonomy" id="7668"/>
    <lineage>
        <taxon>Eukaryota</taxon>
        <taxon>Metazoa</taxon>
        <taxon>Echinodermata</taxon>
        <taxon>Eleutherozoa</taxon>
        <taxon>Echinozoa</taxon>
        <taxon>Echinoidea</taxon>
        <taxon>Euechinoidea</taxon>
        <taxon>Echinacea</taxon>
        <taxon>Camarodonta</taxon>
        <taxon>Echinidea</taxon>
        <taxon>Strongylocentrotidae</taxon>
        <taxon>Strongylocentrotus</taxon>
    </lineage>
</organism>
<feature type="region of interest" description="Disordered" evidence="1">
    <location>
        <begin position="29"/>
        <end position="72"/>
    </location>
</feature>
<evidence type="ECO:0000313" key="2">
    <source>
        <dbReference type="EnsemblMetazoa" id="XP_030845708"/>
    </source>
</evidence>
<dbReference type="KEGG" id="spu:105440078"/>
<dbReference type="GeneID" id="105440078"/>
<dbReference type="OrthoDB" id="5986286at2759"/>
<dbReference type="Gene3D" id="3.30.70.1390">
    <property type="entry name" value="ROC domain from the Parkinson's disease-associated leucine-rich repeat kinase 2"/>
    <property type="match status" value="1"/>
</dbReference>